<organism evidence="1 2">
    <name type="scientific">Azotobacter chroococcum NCIMB 8003</name>
    <dbReference type="NCBI Taxonomy" id="1328314"/>
    <lineage>
        <taxon>Bacteria</taxon>
        <taxon>Pseudomonadati</taxon>
        <taxon>Pseudomonadota</taxon>
        <taxon>Gammaproteobacteria</taxon>
        <taxon>Pseudomonadales</taxon>
        <taxon>Pseudomonadaceae</taxon>
        <taxon>Azotobacter</taxon>
    </lineage>
</organism>
<gene>
    <name evidence="1" type="ORF">Achr_8420</name>
</gene>
<dbReference type="RefSeq" id="WP_039802148.1">
    <property type="nucleotide sequence ID" value="NZ_CP010415.1"/>
</dbReference>
<dbReference type="KEGG" id="acx:Achr_8420"/>
<sequence>MSAIIRTADTIADEAIETLGYGREHSTWLSALMVAIRLDAEHNKGRRVADLATLGQHLASDCGNYLDAQASDLRRALEVLEVAK</sequence>
<dbReference type="HOGENOM" id="CLU_189180_0_0_6"/>
<name>A0A0C4WMA2_9GAMM</name>
<evidence type="ECO:0000313" key="2">
    <source>
        <dbReference type="Proteomes" id="UP000068210"/>
    </source>
</evidence>
<evidence type="ECO:0000313" key="1">
    <source>
        <dbReference type="EMBL" id="AJE20330.1"/>
    </source>
</evidence>
<dbReference type="STRING" id="1328314.Achr_8420"/>
<proteinExistence type="predicted"/>
<reference evidence="1 2" key="1">
    <citation type="journal article" date="2015" name="PLoS ONE">
        <title>Azotobacter Genomes: The Genome of Azotobacter chroococcum NCIMB 8003 (ATCC 4412).</title>
        <authorList>
            <person name="Robson R.L."/>
            <person name="Jones R."/>
            <person name="Robson R.M."/>
            <person name="Schwartz A."/>
            <person name="Richardson T.H."/>
        </authorList>
    </citation>
    <scope>NUCLEOTIDE SEQUENCE [LARGE SCALE GENOMIC DNA]</scope>
    <source>
        <strain evidence="1 2">NCIMB 8003</strain>
    </source>
</reference>
<keyword evidence="2" id="KW-1185">Reference proteome</keyword>
<dbReference type="EMBL" id="CP010415">
    <property type="protein sequence ID" value="AJE20330.1"/>
    <property type="molecule type" value="Genomic_DNA"/>
</dbReference>
<dbReference type="Proteomes" id="UP000068210">
    <property type="component" value="Chromosome"/>
</dbReference>
<accession>A0A0C4WMA2</accession>
<dbReference type="AlphaFoldDB" id="A0A0C4WMA2"/>
<protein>
    <submittedName>
        <fullName evidence="1">Uncharacterized protein</fullName>
    </submittedName>
</protein>